<dbReference type="GO" id="GO:0006633">
    <property type="term" value="P:fatty acid biosynthetic process"/>
    <property type="evidence" value="ECO:0007669"/>
    <property type="project" value="UniProtKB-UniRule"/>
</dbReference>
<dbReference type="SUPFAM" id="SSF53659">
    <property type="entry name" value="Isocitrate/Isopropylmalate dehydrogenase-like"/>
    <property type="match status" value="1"/>
</dbReference>
<keyword evidence="5 10" id="KW-0443">Lipid metabolism</keyword>
<dbReference type="PANTHER" id="PTHR30100">
    <property type="entry name" value="FATTY ACID/PHOSPHOLIPID SYNTHESIS PROTEIN PLSX"/>
    <property type="match status" value="1"/>
</dbReference>
<comment type="caution">
    <text evidence="11">The sequence shown here is derived from an EMBL/GenBank/DDBJ whole genome shotgun (WGS) entry which is preliminary data.</text>
</comment>
<comment type="function">
    <text evidence="10">Catalyzes the reversible formation of acyl-phosphate (acyl-PO(4)) from acyl-[acyl-carrier-protein] (acyl-ACP). This enzyme utilizes acyl-ACP as fatty acyl donor, but not acyl-CoA.</text>
</comment>
<comment type="catalytic activity">
    <reaction evidence="1 10">
        <text>a fatty acyl-[ACP] + phosphate = an acyl phosphate + holo-[ACP]</text>
        <dbReference type="Rhea" id="RHEA:42292"/>
        <dbReference type="Rhea" id="RHEA-COMP:9685"/>
        <dbReference type="Rhea" id="RHEA-COMP:14125"/>
        <dbReference type="ChEBI" id="CHEBI:43474"/>
        <dbReference type="ChEBI" id="CHEBI:59918"/>
        <dbReference type="ChEBI" id="CHEBI:64479"/>
        <dbReference type="ChEBI" id="CHEBI:138651"/>
        <dbReference type="EC" id="2.3.1.274"/>
    </reaction>
</comment>
<keyword evidence="4 10" id="KW-0808">Transferase</keyword>
<evidence type="ECO:0000256" key="5">
    <source>
        <dbReference type="ARBA" id="ARBA00023098"/>
    </source>
</evidence>
<dbReference type="GO" id="GO:0008654">
    <property type="term" value="P:phospholipid biosynthetic process"/>
    <property type="evidence" value="ECO:0007669"/>
    <property type="project" value="UniProtKB-KW"/>
</dbReference>
<comment type="similarity">
    <text evidence="10">Belongs to the PlsX family.</text>
</comment>
<dbReference type="InterPro" id="IPR003664">
    <property type="entry name" value="FA_synthesis"/>
</dbReference>
<reference evidence="11 12" key="1">
    <citation type="submission" date="2017-11" db="EMBL/GenBank/DDBJ databases">
        <title>Genome sequence of Mesoplasma corruscae ELCA-2 (ATCC 49579).</title>
        <authorList>
            <person name="Lo W.-S."/>
            <person name="Kuo C.-H."/>
        </authorList>
    </citation>
    <scope>NUCLEOTIDE SEQUENCE [LARGE SCALE GENOMIC DNA]</scope>
    <source>
        <strain evidence="11 12">ELCA-2</strain>
    </source>
</reference>
<evidence type="ECO:0000256" key="2">
    <source>
        <dbReference type="ARBA" id="ARBA00022490"/>
    </source>
</evidence>
<dbReference type="RefSeq" id="WP_104207674.1">
    <property type="nucleotide sequence ID" value="NZ_PHNF01000001.1"/>
</dbReference>
<gene>
    <name evidence="10 11" type="primary">plsX</name>
    <name evidence="11" type="ORF">MCORR_v1c00710</name>
</gene>
<evidence type="ECO:0000313" key="12">
    <source>
        <dbReference type="Proteomes" id="UP000239785"/>
    </source>
</evidence>
<dbReference type="EMBL" id="PHNF01000001">
    <property type="protein sequence ID" value="PPE06443.1"/>
    <property type="molecule type" value="Genomic_DNA"/>
</dbReference>
<name>A0A2S5RGK9_9MOLU</name>
<organism evidence="11 12">
    <name type="scientific">Mesoplasma corruscae</name>
    <dbReference type="NCBI Taxonomy" id="216874"/>
    <lineage>
        <taxon>Bacteria</taxon>
        <taxon>Bacillati</taxon>
        <taxon>Mycoplasmatota</taxon>
        <taxon>Mollicutes</taxon>
        <taxon>Entomoplasmatales</taxon>
        <taxon>Entomoplasmataceae</taxon>
        <taxon>Mesoplasma</taxon>
    </lineage>
</organism>
<dbReference type="GO" id="GO:0005737">
    <property type="term" value="C:cytoplasm"/>
    <property type="evidence" value="ECO:0007669"/>
    <property type="project" value="UniProtKB-SubCell"/>
</dbReference>
<keyword evidence="12" id="KW-1185">Reference proteome</keyword>
<evidence type="ECO:0000256" key="4">
    <source>
        <dbReference type="ARBA" id="ARBA00022679"/>
    </source>
</evidence>
<evidence type="ECO:0000256" key="1">
    <source>
        <dbReference type="ARBA" id="ARBA00001232"/>
    </source>
</evidence>
<dbReference type="Pfam" id="PF02504">
    <property type="entry name" value="FA_synthesis"/>
    <property type="match status" value="1"/>
</dbReference>
<evidence type="ECO:0000256" key="7">
    <source>
        <dbReference type="ARBA" id="ARBA00023264"/>
    </source>
</evidence>
<evidence type="ECO:0000256" key="6">
    <source>
        <dbReference type="ARBA" id="ARBA00023209"/>
    </source>
</evidence>
<sequence>MYKIGYDVMGSDNGVEVAIQAASEFIKTRKELFLVFVGNEEEIKTALTKYKIDSNRFSIYPTTEFIDMHGSIMDIRRKRNSSMVKVLELLKAKEIDAMITAGNSAAFIAGSHFILGEIEGIKRAGFMPTIPTAIKNKVTLLLDVGANMECDEEDLLGFAKMATVYSQEVLKVSNPQTTLLNIGVEETKGTLLQKEAFKALSSDPFINFLGNMEAREILSGQVDIIITDGYTGNMALKSLEGSSKILMNEIKKELTSSFIKKIKALTLKKSFKAVSEKFDYKNHSGALLIGVDGIAFKSHGSSDVKSWKATLRMTCDAVENDVLNKIKRKAGNF</sequence>
<keyword evidence="3 10" id="KW-0444">Lipid biosynthesis</keyword>
<protein>
    <recommendedName>
        <fullName evidence="8 10">Phosphate acyltransferase</fullName>
        <ecNumber evidence="8 10">2.3.1.274</ecNumber>
    </recommendedName>
    <alternativeName>
        <fullName evidence="10">Acyl-ACP phosphotransacylase</fullName>
    </alternativeName>
    <alternativeName>
        <fullName evidence="10">Acyl-[acyl-carrier-protein]--phosphate acyltransferase</fullName>
    </alternativeName>
    <alternativeName>
        <fullName evidence="10">Phosphate-acyl-ACP acyltransferase</fullName>
    </alternativeName>
</protein>
<comment type="subunit">
    <text evidence="9 10">Homodimer. Probably interacts with PlsY.</text>
</comment>
<dbReference type="GO" id="GO:0043811">
    <property type="term" value="F:phosphate:acyl-[acyl carrier protein] acyltransferase activity"/>
    <property type="evidence" value="ECO:0007669"/>
    <property type="project" value="UniProtKB-UniRule"/>
</dbReference>
<proteinExistence type="inferred from homology"/>
<evidence type="ECO:0000256" key="10">
    <source>
        <dbReference type="HAMAP-Rule" id="MF_00019"/>
    </source>
</evidence>
<evidence type="ECO:0000256" key="3">
    <source>
        <dbReference type="ARBA" id="ARBA00022516"/>
    </source>
</evidence>
<dbReference type="InterPro" id="IPR012281">
    <property type="entry name" value="Phospholipid_synth_PlsX-like"/>
</dbReference>
<dbReference type="HAMAP" id="MF_00019">
    <property type="entry name" value="PlsX"/>
    <property type="match status" value="1"/>
</dbReference>
<comment type="pathway">
    <text evidence="10">Lipid metabolism; phospholipid metabolism.</text>
</comment>
<evidence type="ECO:0000256" key="9">
    <source>
        <dbReference type="ARBA" id="ARBA00046608"/>
    </source>
</evidence>
<dbReference type="Gene3D" id="3.40.718.10">
    <property type="entry name" value="Isopropylmalate Dehydrogenase"/>
    <property type="match status" value="1"/>
</dbReference>
<dbReference type="OrthoDB" id="9806408at2"/>
<keyword evidence="7 10" id="KW-1208">Phospholipid metabolism</keyword>
<keyword evidence="2 10" id="KW-0963">Cytoplasm</keyword>
<accession>A0A2S5RGK9</accession>
<dbReference type="PANTHER" id="PTHR30100:SF1">
    <property type="entry name" value="PHOSPHATE ACYLTRANSFERASE"/>
    <property type="match status" value="1"/>
</dbReference>
<evidence type="ECO:0000313" key="11">
    <source>
        <dbReference type="EMBL" id="PPE06443.1"/>
    </source>
</evidence>
<dbReference type="Proteomes" id="UP000239785">
    <property type="component" value="Unassembled WGS sequence"/>
</dbReference>
<comment type="subcellular location">
    <subcellularLocation>
        <location evidence="10">Cytoplasm</location>
    </subcellularLocation>
    <text evidence="10">Associated with the membrane possibly through PlsY.</text>
</comment>
<dbReference type="UniPathway" id="UPA00085"/>
<keyword evidence="6 10" id="KW-0594">Phospholipid biosynthesis</keyword>
<evidence type="ECO:0000256" key="8">
    <source>
        <dbReference type="ARBA" id="ARBA00024069"/>
    </source>
</evidence>
<dbReference type="AlphaFoldDB" id="A0A2S5RGK9"/>
<keyword evidence="11" id="KW-0012">Acyltransferase</keyword>
<dbReference type="EC" id="2.3.1.274" evidence="8 10"/>
<dbReference type="PIRSF" id="PIRSF002465">
    <property type="entry name" value="Phsphlp_syn_PlsX"/>
    <property type="match status" value="1"/>
</dbReference>
<dbReference type="NCBIfam" id="TIGR00182">
    <property type="entry name" value="plsX"/>
    <property type="match status" value="1"/>
</dbReference>